<keyword evidence="11" id="KW-1185">Reference proteome</keyword>
<feature type="transmembrane region" description="Helical" evidence="8">
    <location>
        <begin position="122"/>
        <end position="144"/>
    </location>
</feature>
<evidence type="ECO:0000256" key="3">
    <source>
        <dbReference type="ARBA" id="ARBA00022448"/>
    </source>
</evidence>
<dbReference type="NCBIfam" id="TIGR00836">
    <property type="entry name" value="amt"/>
    <property type="match status" value="1"/>
</dbReference>
<dbReference type="PROSITE" id="PS01219">
    <property type="entry name" value="AMMONIUM_TRANSP"/>
    <property type="match status" value="1"/>
</dbReference>
<feature type="transmembrane region" description="Helical" evidence="8">
    <location>
        <begin position="227"/>
        <end position="250"/>
    </location>
</feature>
<keyword evidence="3 8" id="KW-0813">Transport</keyword>
<protein>
    <recommendedName>
        <fullName evidence="8">Ammonium transporter</fullName>
    </recommendedName>
</protein>
<comment type="subcellular location">
    <subcellularLocation>
        <location evidence="8">Cell membrane</location>
        <topology evidence="8">Multi-pass membrane protein</topology>
    </subcellularLocation>
    <subcellularLocation>
        <location evidence="1">Membrane</location>
        <topology evidence="1">Multi-pass membrane protein</topology>
    </subcellularLocation>
</comment>
<evidence type="ECO:0000313" key="11">
    <source>
        <dbReference type="Proteomes" id="UP001595896"/>
    </source>
</evidence>
<dbReference type="SUPFAM" id="SSF111352">
    <property type="entry name" value="Ammonium transporter"/>
    <property type="match status" value="1"/>
</dbReference>
<dbReference type="EMBL" id="JBHSGK010000003">
    <property type="protein sequence ID" value="MFC4735756.1"/>
    <property type="molecule type" value="Genomic_DNA"/>
</dbReference>
<name>A0ABV9NS86_9BACI</name>
<evidence type="ECO:0000256" key="4">
    <source>
        <dbReference type="ARBA" id="ARBA00022692"/>
    </source>
</evidence>
<dbReference type="InterPro" id="IPR029020">
    <property type="entry name" value="Ammonium/urea_transptr"/>
</dbReference>
<evidence type="ECO:0000256" key="2">
    <source>
        <dbReference type="ARBA" id="ARBA00005887"/>
    </source>
</evidence>
<comment type="similarity">
    <text evidence="2 8">Belongs to the ammonia transporter channel (TC 1.A.11.2) family.</text>
</comment>
<feature type="transmembrane region" description="Helical" evidence="8">
    <location>
        <begin position="198"/>
        <end position="215"/>
    </location>
</feature>
<feature type="transmembrane region" description="Helical" evidence="8">
    <location>
        <begin position="96"/>
        <end position="115"/>
    </location>
</feature>
<evidence type="ECO:0000256" key="6">
    <source>
        <dbReference type="ARBA" id="ARBA00023136"/>
    </source>
</evidence>
<evidence type="ECO:0000256" key="5">
    <source>
        <dbReference type="ARBA" id="ARBA00022989"/>
    </source>
</evidence>
<keyword evidence="5 8" id="KW-1133">Transmembrane helix</keyword>
<dbReference type="Gene3D" id="1.10.3430.10">
    <property type="entry name" value="Ammonium transporter AmtB like domains"/>
    <property type="match status" value="1"/>
</dbReference>
<keyword evidence="6 8" id="KW-0472">Membrane</keyword>
<evidence type="ECO:0000313" key="10">
    <source>
        <dbReference type="EMBL" id="MFC4735756.1"/>
    </source>
</evidence>
<evidence type="ECO:0000256" key="8">
    <source>
        <dbReference type="RuleBase" id="RU362002"/>
    </source>
</evidence>
<dbReference type="PANTHER" id="PTHR11730">
    <property type="entry name" value="AMMONIUM TRANSPORTER"/>
    <property type="match status" value="1"/>
</dbReference>
<keyword evidence="4 8" id="KW-0812">Transmembrane</keyword>
<evidence type="ECO:0000259" key="9">
    <source>
        <dbReference type="Pfam" id="PF00909"/>
    </source>
</evidence>
<sequence length="425" mass="44572">MDELFLMNNVWIIVCFALVLLMQGGFILLEAGSTRMKNAGHIAGKTIFTVGIASLVFWAVGYGFIYGEGNLFIGMSDFFYGDFESTVDGLAGSVDFIFQLAFAAIALTIAFGGFAERAKLSVYILFAIAFSAFIYPVVAHWIWGDGWLAGLGKQDFAGSTVVHLTGAMAALAATIILKPRIGKFNSDGTSNNLAGHNQVYTALGVLILWVGWFGFNGGSTLGVDGAFFGYVALTTQLAAAAGAIAAMFIVSAMTGRNDIPTMLNGALAGLVAITASTAFVAPWAAVIIGVIAGLIVHFSMVFFDKAKIDDPIFALSVHGVAGIWGTLSTGFFATPDLAAMNGGLPGLFYGGGLTQLGVQFTGVAVSGLYAFAVAFIILKVLDKVLGGLRVSEEEELVGLDMSEHGSYGYPENMEKASETVKKHGA</sequence>
<feature type="transmembrane region" description="Helical" evidence="8">
    <location>
        <begin position="353"/>
        <end position="378"/>
    </location>
</feature>
<reference evidence="11" key="1">
    <citation type="journal article" date="2019" name="Int. J. Syst. Evol. Microbiol.">
        <title>The Global Catalogue of Microorganisms (GCM) 10K type strain sequencing project: providing services to taxonomists for standard genome sequencing and annotation.</title>
        <authorList>
            <consortium name="The Broad Institute Genomics Platform"/>
            <consortium name="The Broad Institute Genome Sequencing Center for Infectious Disease"/>
            <person name="Wu L."/>
            <person name="Ma J."/>
        </authorList>
    </citation>
    <scope>NUCLEOTIDE SEQUENCE [LARGE SCALE GENOMIC DNA]</scope>
    <source>
        <strain evidence="11">JCM 12165</strain>
    </source>
</reference>
<dbReference type="InterPro" id="IPR018047">
    <property type="entry name" value="Ammonium_transpt_CS"/>
</dbReference>
<dbReference type="Proteomes" id="UP001595896">
    <property type="component" value="Unassembled WGS sequence"/>
</dbReference>
<dbReference type="InterPro" id="IPR024041">
    <property type="entry name" value="NH4_transpt_AmtB-like_dom"/>
</dbReference>
<organism evidence="10 11">
    <name type="scientific">Bacillus daqingensis</name>
    <dbReference type="NCBI Taxonomy" id="872396"/>
    <lineage>
        <taxon>Bacteria</taxon>
        <taxon>Bacillati</taxon>
        <taxon>Bacillota</taxon>
        <taxon>Bacilli</taxon>
        <taxon>Bacillales</taxon>
        <taxon>Bacillaceae</taxon>
        <taxon>Bacillus</taxon>
    </lineage>
</organism>
<feature type="transmembrane region" description="Helical" evidence="8">
    <location>
        <begin position="156"/>
        <end position="177"/>
    </location>
</feature>
<keyword evidence="7 8" id="KW-0924">Ammonia transport</keyword>
<dbReference type="Pfam" id="PF00909">
    <property type="entry name" value="Ammonium_transp"/>
    <property type="match status" value="1"/>
</dbReference>
<dbReference type="PRINTS" id="PR00342">
    <property type="entry name" value="RHESUSRHD"/>
</dbReference>
<feature type="transmembrane region" description="Helical" evidence="8">
    <location>
        <begin position="286"/>
        <end position="303"/>
    </location>
</feature>
<dbReference type="InterPro" id="IPR002229">
    <property type="entry name" value="RhesusRHD"/>
</dbReference>
<proteinExistence type="inferred from homology"/>
<feature type="domain" description="Ammonium transporter AmtB-like" evidence="9">
    <location>
        <begin position="10"/>
        <end position="409"/>
    </location>
</feature>
<comment type="caution">
    <text evidence="10">The sequence shown here is derived from an EMBL/GenBank/DDBJ whole genome shotgun (WGS) entry which is preliminary data.</text>
</comment>
<dbReference type="RefSeq" id="WP_377908392.1">
    <property type="nucleotide sequence ID" value="NZ_JBHSGK010000003.1"/>
</dbReference>
<feature type="transmembrane region" description="Helical" evidence="8">
    <location>
        <begin position="262"/>
        <end position="280"/>
    </location>
</feature>
<evidence type="ECO:0000256" key="1">
    <source>
        <dbReference type="ARBA" id="ARBA00004141"/>
    </source>
</evidence>
<dbReference type="InterPro" id="IPR001905">
    <property type="entry name" value="Ammonium_transpt"/>
</dbReference>
<feature type="transmembrane region" description="Helical" evidence="8">
    <location>
        <begin position="42"/>
        <end position="65"/>
    </location>
</feature>
<evidence type="ECO:0000256" key="7">
    <source>
        <dbReference type="ARBA" id="ARBA00023177"/>
    </source>
</evidence>
<feature type="transmembrane region" description="Helical" evidence="8">
    <location>
        <begin position="312"/>
        <end position="333"/>
    </location>
</feature>
<feature type="transmembrane region" description="Helical" evidence="8">
    <location>
        <begin position="6"/>
        <end position="30"/>
    </location>
</feature>
<accession>A0ABV9NS86</accession>
<gene>
    <name evidence="10" type="ORF">ACFO4L_04075</name>
</gene>
<dbReference type="PANTHER" id="PTHR11730:SF89">
    <property type="entry name" value="AMMONIUM TRANSPORTER SLL0108-RELATED"/>
    <property type="match status" value="1"/>
</dbReference>